<evidence type="ECO:0000259" key="5">
    <source>
        <dbReference type="Pfam" id="PF11611"/>
    </source>
</evidence>
<dbReference type="EMBL" id="JFYO01000007">
    <property type="protein sequence ID" value="EZP25962.1"/>
    <property type="molecule type" value="Genomic_DNA"/>
</dbReference>
<gene>
    <name evidence="6" type="ORF">BW34_02293</name>
</gene>
<feature type="domain" description="DUF2510" evidence="4">
    <location>
        <begin position="7"/>
        <end position="38"/>
    </location>
</feature>
<dbReference type="PATRIC" id="fig|273677.3.peg.2273"/>
<dbReference type="RefSeq" id="WP_036312575.1">
    <property type="nucleotide sequence ID" value="NZ_CP031421.1"/>
</dbReference>
<dbReference type="InterPro" id="IPR018929">
    <property type="entry name" value="DUF2510"/>
</dbReference>
<evidence type="ECO:0000256" key="1">
    <source>
        <dbReference type="ARBA" id="ARBA00022729"/>
    </source>
</evidence>
<feature type="domain" description="DUF4352" evidence="5">
    <location>
        <begin position="245"/>
        <end position="331"/>
    </location>
</feature>
<feature type="transmembrane region" description="Helical" evidence="3">
    <location>
        <begin position="141"/>
        <end position="167"/>
    </location>
</feature>
<dbReference type="Gene3D" id="2.60.40.1240">
    <property type="match status" value="1"/>
</dbReference>
<dbReference type="OrthoDB" id="5083847at2"/>
<keyword evidence="3" id="KW-0812">Transmembrane</keyword>
<keyword evidence="7" id="KW-1185">Reference proteome</keyword>
<comment type="caution">
    <text evidence="6">The sequence shown here is derived from an EMBL/GenBank/DDBJ whole genome shotgun (WGS) entry which is preliminary data.</text>
</comment>
<organism evidence="6 7">
    <name type="scientific">Microbacterium oleivorans</name>
    <dbReference type="NCBI Taxonomy" id="273677"/>
    <lineage>
        <taxon>Bacteria</taxon>
        <taxon>Bacillati</taxon>
        <taxon>Actinomycetota</taxon>
        <taxon>Actinomycetes</taxon>
        <taxon>Micrococcales</taxon>
        <taxon>Microbacteriaceae</taxon>
        <taxon>Microbacterium</taxon>
    </lineage>
</organism>
<dbReference type="KEGG" id="moo:BWL13_02109"/>
<dbReference type="InterPro" id="IPR029051">
    <property type="entry name" value="DUF4352"/>
</dbReference>
<sequence>MSETTPAGWYPAPHADNELRYWDGAAWHAAPAYLPPEAAAAHGAPNPGIPAPAAPQLPPYATGAAYGSPAPGMPPAYPAYPGYPTGPLPPSRPQGLAIAALSVGIAAFIFAWIPFFGFLVAVTGTVLGIMALVRRQPKGFALTGTILAGFALIWAGFVSFAIAIAIWSPAGTYNDDYYDSAPQPEASPTVPDIQPNAPESGEGSLDEPLPLPYIGGTSSSPEYSAEARIVDEDATDEVLSWNEYNATGTEGKKYVLVEMAVTGIDPDGIPAAYATYDLSLATPDGAVYPTSFVVAADETTLLADAGTIVEGDTVTGLVAYLVPQDATDLLLSDYQDYYSF</sequence>
<feature type="transmembrane region" description="Helical" evidence="3">
    <location>
        <begin position="96"/>
        <end position="129"/>
    </location>
</feature>
<evidence type="ECO:0000313" key="6">
    <source>
        <dbReference type="EMBL" id="EZP25962.1"/>
    </source>
</evidence>
<keyword evidence="3" id="KW-1133">Transmembrane helix</keyword>
<dbReference type="AlphaFoldDB" id="A0A031FNT1"/>
<evidence type="ECO:0000259" key="4">
    <source>
        <dbReference type="Pfam" id="PF10708"/>
    </source>
</evidence>
<reference evidence="6 7" key="1">
    <citation type="submission" date="2014-03" db="EMBL/GenBank/DDBJ databases">
        <title>Draft Genome Sequences of 13 Willow Endophytes.</title>
        <authorList>
            <person name="Gan H.Y."/>
            <person name="Gan H.M."/>
            <person name="Savka M.A."/>
            <person name="Hudson A.O."/>
        </authorList>
    </citation>
    <scope>NUCLEOTIDE SEQUENCE [LARGE SCALE GENOMIC DNA]</scope>
    <source>
        <strain evidence="6 7">RIT293</strain>
    </source>
</reference>
<evidence type="ECO:0000256" key="3">
    <source>
        <dbReference type="SAM" id="Phobius"/>
    </source>
</evidence>
<dbReference type="GeneID" id="91432477"/>
<keyword evidence="3" id="KW-0472">Membrane</keyword>
<dbReference type="Pfam" id="PF11611">
    <property type="entry name" value="DUF4352"/>
    <property type="match status" value="1"/>
</dbReference>
<evidence type="ECO:0000313" key="7">
    <source>
        <dbReference type="Proteomes" id="UP000024001"/>
    </source>
</evidence>
<keyword evidence="1" id="KW-0732">Signal</keyword>
<name>A0A031FNT1_9MICO</name>
<evidence type="ECO:0000256" key="2">
    <source>
        <dbReference type="SAM" id="MobiDB-lite"/>
    </source>
</evidence>
<feature type="region of interest" description="Disordered" evidence="2">
    <location>
        <begin position="178"/>
        <end position="206"/>
    </location>
</feature>
<dbReference type="Proteomes" id="UP000024001">
    <property type="component" value="Unassembled WGS sequence"/>
</dbReference>
<proteinExistence type="predicted"/>
<dbReference type="InterPro" id="IPR029050">
    <property type="entry name" value="Immunoprotect_excell_Ig-like"/>
</dbReference>
<accession>A0A031FNT1</accession>
<dbReference type="Pfam" id="PF10708">
    <property type="entry name" value="DUF2510"/>
    <property type="match status" value="1"/>
</dbReference>
<protein>
    <submittedName>
        <fullName evidence="6">Putative membrane protein</fullName>
    </submittedName>
</protein>